<accession>A0A438HNR8</accession>
<feature type="region of interest" description="Disordered" evidence="7">
    <location>
        <begin position="543"/>
        <end position="562"/>
    </location>
</feature>
<dbReference type="InterPro" id="IPR041373">
    <property type="entry name" value="RT_RNaseH"/>
</dbReference>
<evidence type="ECO:0000256" key="3">
    <source>
        <dbReference type="ARBA" id="ARBA00022722"/>
    </source>
</evidence>
<evidence type="ECO:0000256" key="1">
    <source>
        <dbReference type="ARBA" id="ARBA00022679"/>
    </source>
</evidence>
<keyword evidence="3" id="KW-0540">Nuclease</keyword>
<dbReference type="GO" id="GO:0015074">
    <property type="term" value="P:DNA integration"/>
    <property type="evidence" value="ECO:0007669"/>
    <property type="project" value="InterPro"/>
</dbReference>
<feature type="domain" description="Integrase catalytic" evidence="8">
    <location>
        <begin position="296"/>
        <end position="459"/>
    </location>
</feature>
<dbReference type="Gene3D" id="3.30.70.270">
    <property type="match status" value="2"/>
</dbReference>
<proteinExistence type="predicted"/>
<dbReference type="PANTHER" id="PTHR37984:SF5">
    <property type="entry name" value="PROTEIN NYNRIN-LIKE"/>
    <property type="match status" value="1"/>
</dbReference>
<dbReference type="EMBL" id="QGNW01000197">
    <property type="protein sequence ID" value="RVW86102.1"/>
    <property type="molecule type" value="Genomic_DNA"/>
</dbReference>
<dbReference type="SUPFAM" id="SSF56672">
    <property type="entry name" value="DNA/RNA polymerases"/>
    <property type="match status" value="1"/>
</dbReference>
<keyword evidence="1" id="KW-0808">Transferase</keyword>
<dbReference type="GO" id="GO:0004519">
    <property type="term" value="F:endonuclease activity"/>
    <property type="evidence" value="ECO:0007669"/>
    <property type="project" value="UniProtKB-KW"/>
</dbReference>
<evidence type="ECO:0000256" key="4">
    <source>
        <dbReference type="ARBA" id="ARBA00022759"/>
    </source>
</evidence>
<dbReference type="Gene3D" id="3.30.420.10">
    <property type="entry name" value="Ribonuclease H-like superfamily/Ribonuclease H"/>
    <property type="match status" value="2"/>
</dbReference>
<dbReference type="InterPro" id="IPR012337">
    <property type="entry name" value="RNaseH-like_sf"/>
</dbReference>
<protein>
    <submittedName>
        <fullName evidence="9">RNA-directed DNA polymerase-like</fullName>
    </submittedName>
</protein>
<dbReference type="GO" id="GO:0003964">
    <property type="term" value="F:RNA-directed DNA polymerase activity"/>
    <property type="evidence" value="ECO:0007669"/>
    <property type="project" value="UniProtKB-KW"/>
</dbReference>
<keyword evidence="6 9" id="KW-0695">RNA-directed DNA polymerase</keyword>
<reference evidence="9 10" key="1">
    <citation type="journal article" date="2018" name="PLoS Genet.">
        <title>Population sequencing reveals clonal diversity and ancestral inbreeding in the grapevine cultivar Chardonnay.</title>
        <authorList>
            <person name="Roach M.J."/>
            <person name="Johnson D.L."/>
            <person name="Bohlmann J."/>
            <person name="van Vuuren H.J."/>
            <person name="Jones S.J."/>
            <person name="Pretorius I.S."/>
            <person name="Schmidt S.A."/>
            <person name="Borneman A.R."/>
        </authorList>
    </citation>
    <scope>NUCLEOTIDE SEQUENCE [LARGE SCALE GENOMIC DNA]</scope>
    <source>
        <strain evidence="10">cv. Chardonnay</strain>
        <tissue evidence="9">Leaf</tissue>
    </source>
</reference>
<evidence type="ECO:0000256" key="2">
    <source>
        <dbReference type="ARBA" id="ARBA00022695"/>
    </source>
</evidence>
<evidence type="ECO:0000313" key="10">
    <source>
        <dbReference type="Proteomes" id="UP000288805"/>
    </source>
</evidence>
<dbReference type="CDD" id="cd01647">
    <property type="entry name" value="RT_LTR"/>
    <property type="match status" value="1"/>
</dbReference>
<dbReference type="PANTHER" id="PTHR37984">
    <property type="entry name" value="PROTEIN CBG26694"/>
    <property type="match status" value="1"/>
</dbReference>
<organism evidence="9 10">
    <name type="scientific">Vitis vinifera</name>
    <name type="common">Grape</name>
    <dbReference type="NCBI Taxonomy" id="29760"/>
    <lineage>
        <taxon>Eukaryota</taxon>
        <taxon>Viridiplantae</taxon>
        <taxon>Streptophyta</taxon>
        <taxon>Embryophyta</taxon>
        <taxon>Tracheophyta</taxon>
        <taxon>Spermatophyta</taxon>
        <taxon>Magnoliopsida</taxon>
        <taxon>eudicotyledons</taxon>
        <taxon>Gunneridae</taxon>
        <taxon>Pentapetalae</taxon>
        <taxon>rosids</taxon>
        <taxon>Vitales</taxon>
        <taxon>Vitaceae</taxon>
        <taxon>Viteae</taxon>
        <taxon>Vitis</taxon>
    </lineage>
</organism>
<dbReference type="PROSITE" id="PS50994">
    <property type="entry name" value="INTEGRASE"/>
    <property type="match status" value="1"/>
</dbReference>
<keyword evidence="2" id="KW-0548">Nucleotidyltransferase</keyword>
<evidence type="ECO:0000256" key="5">
    <source>
        <dbReference type="ARBA" id="ARBA00022801"/>
    </source>
</evidence>
<dbReference type="InterPro" id="IPR050951">
    <property type="entry name" value="Retrovirus_Pol_polyprotein"/>
</dbReference>
<dbReference type="SUPFAM" id="SSF53098">
    <property type="entry name" value="Ribonuclease H-like"/>
    <property type="match status" value="1"/>
</dbReference>
<evidence type="ECO:0000313" key="9">
    <source>
        <dbReference type="EMBL" id="RVW86102.1"/>
    </source>
</evidence>
<sequence>MVKNRYPIPLIADLFDQLGRARYFTKLDLRSGYYQVRIAEGTSRNHVCDQVRLIRILSDAFGLTNAPATFCTLMSKIFHPYLDKFVVVYLDDIVIYSNTLKEHVEHLRKQSESHPGMGSTNQGTSTQIFLGLVNYYRRFIKGYLARAAPLVDLLKKNKAWEWDERCQQAFEDLKKSQAKRHGEALHGARKGDDHHRPLFAHLEALSSGSHFIVKTDNVATSYFQTQKKLSPKQARWQDFLAEFDYTLEYKPGSANHERLSGFGEDGLLYTKGRRLYVPKWGNIRRNLIKECHDTKWAGHPGNDAQGTTRTRWSNDSLEVCWSHYLIAERPWDNVTMDFIIRLPKSEDRGSIIVVVDKFSKYATFIAAPTDCTAEEMARLFIKHLFKLMGLELHFSTSFHPQTDGPTERMNALLELYLRHFVSANQKDWAKLLDIAQFSYNLQRSEATNKSPVELATGQQPLTPHTLMIGYMGRSPAAFKFAKGWHKQAEIARSYLDKATKKMKKWADKKRRHTESHRPCAAHATVRAPHVPPSVRHACVRAPHTQGPVSPPMQDASHRTRKDACHRACQDAFHHT</sequence>
<evidence type="ECO:0000256" key="6">
    <source>
        <dbReference type="ARBA" id="ARBA00022918"/>
    </source>
</evidence>
<dbReference type="InterPro" id="IPR043502">
    <property type="entry name" value="DNA/RNA_pol_sf"/>
</dbReference>
<dbReference type="GO" id="GO:0003676">
    <property type="term" value="F:nucleic acid binding"/>
    <property type="evidence" value="ECO:0007669"/>
    <property type="project" value="InterPro"/>
</dbReference>
<keyword evidence="4" id="KW-0255">Endonuclease</keyword>
<dbReference type="InterPro" id="IPR000477">
    <property type="entry name" value="RT_dom"/>
</dbReference>
<comment type="caution">
    <text evidence="9">The sequence shown here is derived from an EMBL/GenBank/DDBJ whole genome shotgun (WGS) entry which is preliminary data.</text>
</comment>
<keyword evidence="5" id="KW-0378">Hydrolase</keyword>
<dbReference type="Proteomes" id="UP000288805">
    <property type="component" value="Unassembled WGS sequence"/>
</dbReference>
<evidence type="ECO:0000259" key="8">
    <source>
        <dbReference type="PROSITE" id="PS50994"/>
    </source>
</evidence>
<dbReference type="Pfam" id="PF17917">
    <property type="entry name" value="RT_RNaseH"/>
    <property type="match status" value="1"/>
</dbReference>
<dbReference type="InterPro" id="IPR043128">
    <property type="entry name" value="Rev_trsase/Diguanyl_cyclase"/>
</dbReference>
<evidence type="ECO:0000256" key="7">
    <source>
        <dbReference type="SAM" id="MobiDB-lite"/>
    </source>
</evidence>
<dbReference type="Pfam" id="PF00078">
    <property type="entry name" value="RVT_1"/>
    <property type="match status" value="1"/>
</dbReference>
<gene>
    <name evidence="9" type="primary">RRPO_101</name>
    <name evidence="9" type="ORF">CK203_037995</name>
</gene>
<dbReference type="InterPro" id="IPR036397">
    <property type="entry name" value="RNaseH_sf"/>
</dbReference>
<name>A0A438HNR8_VITVI</name>
<dbReference type="GO" id="GO:0016787">
    <property type="term" value="F:hydrolase activity"/>
    <property type="evidence" value="ECO:0007669"/>
    <property type="project" value="UniProtKB-KW"/>
</dbReference>
<dbReference type="AlphaFoldDB" id="A0A438HNR8"/>
<dbReference type="InterPro" id="IPR001584">
    <property type="entry name" value="Integrase_cat-core"/>
</dbReference>